<dbReference type="EMBL" id="OCNF01000003">
    <property type="protein sequence ID" value="SOD65966.1"/>
    <property type="molecule type" value="Genomic_DNA"/>
</dbReference>
<dbReference type="Proteomes" id="UP000219669">
    <property type="component" value="Unassembled WGS sequence"/>
</dbReference>
<gene>
    <name evidence="1" type="ORF">SAMN02746062_00454</name>
</gene>
<protein>
    <submittedName>
        <fullName evidence="1">Uncharacterized protein</fullName>
    </submittedName>
</protein>
<reference evidence="1 2" key="1">
    <citation type="submission" date="2017-09" db="EMBL/GenBank/DDBJ databases">
        <authorList>
            <person name="Ehlers B."/>
            <person name="Leendertz F.H."/>
        </authorList>
    </citation>
    <scope>NUCLEOTIDE SEQUENCE [LARGE SCALE GENOMIC DNA]</scope>
    <source>
        <strain evidence="1 2">DSM 16848</strain>
    </source>
</reference>
<name>A0A286E4Z3_9NEIS</name>
<dbReference type="AlphaFoldDB" id="A0A286E4Z3"/>
<proteinExistence type="predicted"/>
<organism evidence="1 2">
    <name type="scientific">Alysiella filiformis DSM 16848</name>
    <dbReference type="NCBI Taxonomy" id="1120981"/>
    <lineage>
        <taxon>Bacteria</taxon>
        <taxon>Pseudomonadati</taxon>
        <taxon>Pseudomonadota</taxon>
        <taxon>Betaproteobacteria</taxon>
        <taxon>Neisseriales</taxon>
        <taxon>Neisseriaceae</taxon>
        <taxon>Alysiella</taxon>
    </lineage>
</organism>
<keyword evidence="2" id="KW-1185">Reference proteome</keyword>
<evidence type="ECO:0000313" key="2">
    <source>
        <dbReference type="Proteomes" id="UP000219669"/>
    </source>
</evidence>
<accession>A0A286E4Z3</accession>
<evidence type="ECO:0000313" key="1">
    <source>
        <dbReference type="EMBL" id="SOD65966.1"/>
    </source>
</evidence>
<sequence>MIFQAALRYAAKHGLCLEKQPEKPSAIAKNKISNYKDVI</sequence>